<gene>
    <name evidence="5" type="ORF">HYC85_004489</name>
</gene>
<evidence type="ECO:0000256" key="4">
    <source>
        <dbReference type="SAM" id="MobiDB-lite"/>
    </source>
</evidence>
<dbReference type="Proteomes" id="UP000593564">
    <property type="component" value="Unassembled WGS sequence"/>
</dbReference>
<keyword evidence="3" id="KW-0735">Signal-anchor</keyword>
<sequence length="223" mass="25723">MNRGGDRSNLADGDSNLERGETRIEGGETNASEHSELEESPSENQLNLEEGKKPNNEKNVEETKHEDKVDVQTEEKIEENQDKDSDVSSDENKMEDQAKDHSEILNETNIQNGPWSTQVAESENEKQLQKNVLSKDQNERKWKICNIIVGPDYIPCLDNIQAIRKLPSTMHYEHRERHCPDEAPTCLVALPEGYKRPIKWPKSREQVDIIYAHYTEKLLQLKF</sequence>
<evidence type="ECO:0000313" key="6">
    <source>
        <dbReference type="Proteomes" id="UP000593564"/>
    </source>
</evidence>
<reference evidence="6" key="1">
    <citation type="journal article" date="2020" name="Nat. Commun.">
        <title>Genome assembly of wild tea tree DASZ reveals pedigree and selection history of tea varieties.</title>
        <authorList>
            <person name="Zhang W."/>
            <person name="Zhang Y."/>
            <person name="Qiu H."/>
            <person name="Guo Y."/>
            <person name="Wan H."/>
            <person name="Zhang X."/>
            <person name="Scossa F."/>
            <person name="Alseekh S."/>
            <person name="Zhang Q."/>
            <person name="Wang P."/>
            <person name="Xu L."/>
            <person name="Schmidt M.H."/>
            <person name="Jia X."/>
            <person name="Li D."/>
            <person name="Zhu A."/>
            <person name="Guo F."/>
            <person name="Chen W."/>
            <person name="Ni D."/>
            <person name="Usadel B."/>
            <person name="Fernie A.R."/>
            <person name="Wen W."/>
        </authorList>
    </citation>
    <scope>NUCLEOTIDE SEQUENCE [LARGE SCALE GENOMIC DNA]</scope>
    <source>
        <strain evidence="6">cv. G240</strain>
    </source>
</reference>
<dbReference type="PANTHER" id="PTHR10108">
    <property type="entry name" value="SAM-DEPENDENT METHYLTRANSFERASE"/>
    <property type="match status" value="1"/>
</dbReference>
<feature type="compositionally biased region" description="Basic and acidic residues" evidence="4">
    <location>
        <begin position="49"/>
        <end position="104"/>
    </location>
</feature>
<keyword evidence="3" id="KW-0808">Transferase</keyword>
<comment type="subcellular location">
    <subcellularLocation>
        <location evidence="3">Membrane</location>
        <topology evidence="3">Single-pass type II membrane protein</topology>
    </subcellularLocation>
</comment>
<dbReference type="GO" id="GO:0032259">
    <property type="term" value="P:methylation"/>
    <property type="evidence" value="ECO:0007669"/>
    <property type="project" value="UniProtKB-KW"/>
</dbReference>
<dbReference type="EMBL" id="JACBKZ010000002">
    <property type="protein sequence ID" value="KAF5957264.1"/>
    <property type="molecule type" value="Genomic_DNA"/>
</dbReference>
<evidence type="ECO:0000256" key="3">
    <source>
        <dbReference type="RuleBase" id="RU366043"/>
    </source>
</evidence>
<evidence type="ECO:0000256" key="2">
    <source>
        <dbReference type="ARBA" id="ARBA00023180"/>
    </source>
</evidence>
<dbReference type="InterPro" id="IPR004159">
    <property type="entry name" value="Put_SAM_MeTrfase"/>
</dbReference>
<dbReference type="EC" id="2.1.1.-" evidence="3"/>
<protein>
    <recommendedName>
        <fullName evidence="3">Methyltransferase</fullName>
        <ecNumber evidence="3">2.1.1.-</ecNumber>
    </recommendedName>
</protein>
<comment type="caution">
    <text evidence="5">The sequence shown here is derived from an EMBL/GenBank/DDBJ whole genome shotgun (WGS) entry which is preliminary data.</text>
</comment>
<reference evidence="5 6" key="2">
    <citation type="submission" date="2020-07" db="EMBL/GenBank/DDBJ databases">
        <title>Genome assembly of wild tea tree DASZ reveals pedigree and selection history of tea varieties.</title>
        <authorList>
            <person name="Zhang W."/>
        </authorList>
    </citation>
    <scope>NUCLEOTIDE SEQUENCE [LARGE SCALE GENOMIC DNA]</scope>
    <source>
        <strain evidence="6">cv. G240</strain>
        <tissue evidence="5">Leaf</tissue>
    </source>
</reference>
<evidence type="ECO:0000256" key="1">
    <source>
        <dbReference type="ARBA" id="ARBA00022603"/>
    </source>
</evidence>
<dbReference type="GO" id="GO:0005768">
    <property type="term" value="C:endosome"/>
    <property type="evidence" value="ECO:0007669"/>
    <property type="project" value="TreeGrafter"/>
</dbReference>
<dbReference type="Pfam" id="PF03141">
    <property type="entry name" value="Methyltransf_29"/>
    <property type="match status" value="1"/>
</dbReference>
<organism evidence="5 6">
    <name type="scientific">Camellia sinensis</name>
    <name type="common">Tea plant</name>
    <name type="synonym">Thea sinensis</name>
    <dbReference type="NCBI Taxonomy" id="4442"/>
    <lineage>
        <taxon>Eukaryota</taxon>
        <taxon>Viridiplantae</taxon>
        <taxon>Streptophyta</taxon>
        <taxon>Embryophyta</taxon>
        <taxon>Tracheophyta</taxon>
        <taxon>Spermatophyta</taxon>
        <taxon>Magnoliopsida</taxon>
        <taxon>eudicotyledons</taxon>
        <taxon>Gunneridae</taxon>
        <taxon>Pentapetalae</taxon>
        <taxon>asterids</taxon>
        <taxon>Ericales</taxon>
        <taxon>Theaceae</taxon>
        <taxon>Camellia</taxon>
    </lineage>
</organism>
<dbReference type="AlphaFoldDB" id="A0A7J7HYS6"/>
<keyword evidence="3" id="KW-0812">Transmembrane</keyword>
<keyword evidence="1 3" id="KW-0489">Methyltransferase</keyword>
<dbReference type="PANTHER" id="PTHR10108:SF1141">
    <property type="entry name" value="METHYLTRANSFERASE PMT24-RELATED"/>
    <property type="match status" value="1"/>
</dbReference>
<dbReference type="GO" id="GO:0008168">
    <property type="term" value="F:methyltransferase activity"/>
    <property type="evidence" value="ECO:0007669"/>
    <property type="project" value="UniProtKB-UniRule"/>
</dbReference>
<feature type="compositionally biased region" description="Polar residues" evidence="4">
    <location>
        <begin position="105"/>
        <end position="121"/>
    </location>
</feature>
<proteinExistence type="inferred from homology"/>
<keyword evidence="6" id="KW-1185">Reference proteome</keyword>
<feature type="compositionally biased region" description="Basic and acidic residues" evidence="4">
    <location>
        <begin position="16"/>
        <end position="37"/>
    </location>
</feature>
<keyword evidence="2 3" id="KW-0325">Glycoprotein</keyword>
<dbReference type="GO" id="GO:0005802">
    <property type="term" value="C:trans-Golgi network"/>
    <property type="evidence" value="ECO:0007669"/>
    <property type="project" value="TreeGrafter"/>
</dbReference>
<dbReference type="GO" id="GO:0016020">
    <property type="term" value="C:membrane"/>
    <property type="evidence" value="ECO:0007669"/>
    <property type="project" value="UniProtKB-SubCell"/>
</dbReference>
<accession>A0A7J7HYS6</accession>
<evidence type="ECO:0000313" key="5">
    <source>
        <dbReference type="EMBL" id="KAF5957264.1"/>
    </source>
</evidence>
<feature type="region of interest" description="Disordered" evidence="4">
    <location>
        <begin position="1"/>
        <end position="123"/>
    </location>
</feature>
<name>A0A7J7HYS6_CAMSI</name>
<comment type="similarity">
    <text evidence="3">Belongs to the methyltransferase superfamily.</text>
</comment>